<dbReference type="OrthoDB" id="185373at2759"/>
<evidence type="ECO:0000313" key="3">
    <source>
        <dbReference type="EMBL" id="CAE8591710.1"/>
    </source>
</evidence>
<dbReference type="PANTHER" id="PTHR47447:SF17">
    <property type="entry name" value="OS12G0638900 PROTEIN"/>
    <property type="match status" value="1"/>
</dbReference>
<accession>A0A813DR29</accession>
<dbReference type="PANTHER" id="PTHR47447">
    <property type="entry name" value="OS03G0856100 PROTEIN"/>
    <property type="match status" value="1"/>
</dbReference>
<dbReference type="Proteomes" id="UP000654075">
    <property type="component" value="Unassembled WGS sequence"/>
</dbReference>
<keyword evidence="1" id="KW-0677">Repeat</keyword>
<dbReference type="InterPro" id="IPR011990">
    <property type="entry name" value="TPR-like_helical_dom_sf"/>
</dbReference>
<comment type="caution">
    <text evidence="3">The sequence shown here is derived from an EMBL/GenBank/DDBJ whole genome shotgun (WGS) entry which is preliminary data.</text>
</comment>
<organism evidence="3 4">
    <name type="scientific">Polarella glacialis</name>
    <name type="common">Dinoflagellate</name>
    <dbReference type="NCBI Taxonomy" id="89957"/>
    <lineage>
        <taxon>Eukaryota</taxon>
        <taxon>Sar</taxon>
        <taxon>Alveolata</taxon>
        <taxon>Dinophyceae</taxon>
        <taxon>Suessiales</taxon>
        <taxon>Suessiaceae</taxon>
        <taxon>Polarella</taxon>
    </lineage>
</organism>
<feature type="non-terminal residue" evidence="3">
    <location>
        <position position="454"/>
    </location>
</feature>
<dbReference type="AlphaFoldDB" id="A0A813DR29"/>
<sequence>MLLSRMPQSGCSPDSPACNAAVSACSRARQWPQALALLAAVQRGEFPQAQPNTAGFNAALSAFLGGGDVRQWARALQLVQDMRHSALLPDAFTYGTLATVCAAAHKASLALDLPQEMYRSRLQPDLAACNALAAAAGLAQQWQQVLSLLGLPYLASLSLRPDITSLGTLLDSLERGRQWQRALQALSEARRCKQPSLDQAAFSSTIAACGKSHQWTQAFHLLSVMKLDRLNPNIVTYNNVIASTERTSQWPQALAVLHDVRKQGVHPTLVTFGALASALARAQQWTRALGLLEGVPLCSSSSLVLGSTVLGALAGAYLWSRALRLLSNLRPIEPTKGHPEHLAVPKLTAAVACERAGQWAAREEMMAAIMKELRLELHLQSSTRPVGAFSSSGSLLQEASSFGLAGSLLHRWAVRPLETVLQDLLQRPSPKVNSQDQDPLLCAADSLGLDASRI</sequence>
<dbReference type="EMBL" id="CAJNNV010005139">
    <property type="protein sequence ID" value="CAE8591710.1"/>
    <property type="molecule type" value="Genomic_DNA"/>
</dbReference>
<dbReference type="InterPro" id="IPR002885">
    <property type="entry name" value="PPR_rpt"/>
</dbReference>
<proteinExistence type="predicted"/>
<dbReference type="Pfam" id="PF13041">
    <property type="entry name" value="PPR_2"/>
    <property type="match status" value="1"/>
</dbReference>
<dbReference type="Pfam" id="PF13812">
    <property type="entry name" value="PPR_3"/>
    <property type="match status" value="1"/>
</dbReference>
<reference evidence="3" key="1">
    <citation type="submission" date="2021-02" db="EMBL/GenBank/DDBJ databases">
        <authorList>
            <person name="Dougan E. K."/>
            <person name="Rhodes N."/>
            <person name="Thang M."/>
            <person name="Chan C."/>
        </authorList>
    </citation>
    <scope>NUCLEOTIDE SEQUENCE</scope>
</reference>
<dbReference type="PROSITE" id="PS51375">
    <property type="entry name" value="PPR"/>
    <property type="match status" value="1"/>
</dbReference>
<evidence type="ECO:0000256" key="2">
    <source>
        <dbReference type="PROSITE-ProRule" id="PRU00708"/>
    </source>
</evidence>
<protein>
    <submittedName>
        <fullName evidence="3">Uncharacterized protein</fullName>
    </submittedName>
</protein>
<gene>
    <name evidence="3" type="ORF">PGLA1383_LOCUS10376</name>
</gene>
<evidence type="ECO:0000313" key="4">
    <source>
        <dbReference type="Proteomes" id="UP000654075"/>
    </source>
</evidence>
<name>A0A813DR29_POLGL</name>
<feature type="repeat" description="PPR" evidence="2">
    <location>
        <begin position="233"/>
        <end position="267"/>
    </location>
</feature>
<dbReference type="Gene3D" id="1.25.40.10">
    <property type="entry name" value="Tetratricopeptide repeat domain"/>
    <property type="match status" value="2"/>
</dbReference>
<evidence type="ECO:0000256" key="1">
    <source>
        <dbReference type="ARBA" id="ARBA00022737"/>
    </source>
</evidence>
<dbReference type="PROSITE" id="PS51257">
    <property type="entry name" value="PROKAR_LIPOPROTEIN"/>
    <property type="match status" value="1"/>
</dbReference>
<keyword evidence="4" id="KW-1185">Reference proteome</keyword>